<dbReference type="RefSeq" id="WP_010526630.1">
    <property type="nucleotide sequence ID" value="NZ_AFSL01000014.1"/>
</dbReference>
<evidence type="ECO:0000313" key="2">
    <source>
        <dbReference type="EMBL" id="SFE02551.1"/>
    </source>
</evidence>
<dbReference type="Gene3D" id="3.30.70.1070">
    <property type="entry name" value="Sporulation related repeat"/>
    <property type="match status" value="1"/>
</dbReference>
<protein>
    <submittedName>
        <fullName evidence="2">Sporulation related domain-containing protein</fullName>
    </submittedName>
</protein>
<gene>
    <name evidence="2" type="ORF">SAMN05444380_105142</name>
</gene>
<dbReference type="OrthoDB" id="653949at2"/>
<feature type="domain" description="SPOR" evidence="1">
    <location>
        <begin position="240"/>
        <end position="317"/>
    </location>
</feature>
<dbReference type="InterPro" id="IPR041268">
    <property type="entry name" value="HU-CCDC81_bac_2"/>
</dbReference>
<dbReference type="Pfam" id="PF05036">
    <property type="entry name" value="SPOR"/>
    <property type="match status" value="1"/>
</dbReference>
<dbReference type="Pfam" id="PF18174">
    <property type="entry name" value="HU-CCDC81_bac_1"/>
    <property type="match status" value="1"/>
</dbReference>
<dbReference type="InParanoid" id="A0A1I1X5R1"/>
<dbReference type="InterPro" id="IPR007730">
    <property type="entry name" value="SPOR-like_dom"/>
</dbReference>
<evidence type="ECO:0000313" key="3">
    <source>
        <dbReference type="Proteomes" id="UP000181976"/>
    </source>
</evidence>
<dbReference type="SUPFAM" id="SSF110997">
    <property type="entry name" value="Sporulation related repeat"/>
    <property type="match status" value="1"/>
</dbReference>
<dbReference type="AlphaFoldDB" id="A0A1I1X5R1"/>
<dbReference type="InterPro" id="IPR036680">
    <property type="entry name" value="SPOR-like_sf"/>
</dbReference>
<keyword evidence="3" id="KW-1185">Reference proteome</keyword>
<dbReference type="Proteomes" id="UP000181976">
    <property type="component" value="Unassembled WGS sequence"/>
</dbReference>
<dbReference type="PROSITE" id="PS51724">
    <property type="entry name" value="SPOR"/>
    <property type="match status" value="1"/>
</dbReference>
<dbReference type="InterPro" id="IPR040495">
    <property type="entry name" value="HU-CCDC81_bac_1"/>
</dbReference>
<dbReference type="Pfam" id="PF18175">
    <property type="entry name" value="HU-CCDC81_bac_2"/>
    <property type="match status" value="1"/>
</dbReference>
<name>A0A1I1X5R1_9BACT</name>
<sequence>MARIEKHILYLLTQHDCVIVPGLGGFVANYKPAVIIEERNLFQPPKKEIGFNRSLSHNDGLLANHICRIEKLSWDESNEQIKMFVENFQSKIKKGETIVFEGIGSFRTDALNNLQFTPNYRNQLLPDAYGLFEFHFEPIQNVAIRQKHEEPVKRLLRSRSPRYWSSVAAVIAGLFLFTPELKMPEQQINTGHIISAVTESHPNNESISEAIIEQPAGNLNDAQENFPDQAAMVPTNIETGTADKTFHLIVASFKDETPAQQSVKQLKTQGFSDASIILGENGRYRVTLEAYHNRDKALNRLLELRKKELFKSIWLLSQK</sequence>
<organism evidence="2 3">
    <name type="scientific">Thermophagus xiamenensis</name>
    <dbReference type="NCBI Taxonomy" id="385682"/>
    <lineage>
        <taxon>Bacteria</taxon>
        <taxon>Pseudomonadati</taxon>
        <taxon>Bacteroidota</taxon>
        <taxon>Bacteroidia</taxon>
        <taxon>Marinilabiliales</taxon>
        <taxon>Marinilabiliaceae</taxon>
        <taxon>Thermophagus</taxon>
    </lineage>
</organism>
<dbReference type="GO" id="GO:0042834">
    <property type="term" value="F:peptidoglycan binding"/>
    <property type="evidence" value="ECO:0007669"/>
    <property type="project" value="InterPro"/>
</dbReference>
<dbReference type="STRING" id="385682.SAMN05444380_105142"/>
<dbReference type="eggNOG" id="COG3087">
    <property type="taxonomic scope" value="Bacteria"/>
</dbReference>
<reference evidence="2 3" key="1">
    <citation type="submission" date="2016-10" db="EMBL/GenBank/DDBJ databases">
        <authorList>
            <person name="de Groot N.N."/>
        </authorList>
    </citation>
    <scope>NUCLEOTIDE SEQUENCE [LARGE SCALE GENOMIC DNA]</scope>
    <source>
        <strain evidence="2 3">DSM 19012</strain>
    </source>
</reference>
<evidence type="ECO:0000259" key="1">
    <source>
        <dbReference type="PROSITE" id="PS51724"/>
    </source>
</evidence>
<dbReference type="EMBL" id="FONA01000005">
    <property type="protein sequence ID" value="SFE02551.1"/>
    <property type="molecule type" value="Genomic_DNA"/>
</dbReference>
<accession>A0A1I1X5R1</accession>
<proteinExistence type="predicted"/>